<dbReference type="EMBL" id="JBHMEZ010000003">
    <property type="protein sequence ID" value="MFB9052511.1"/>
    <property type="molecule type" value="Genomic_DNA"/>
</dbReference>
<feature type="domain" description="DUF6850" evidence="1">
    <location>
        <begin position="45"/>
        <end position="512"/>
    </location>
</feature>
<organism evidence="2 3">
    <name type="scientific">Formosa undariae</name>
    <dbReference type="NCBI Taxonomy" id="1325436"/>
    <lineage>
        <taxon>Bacteria</taxon>
        <taxon>Pseudomonadati</taxon>
        <taxon>Bacteroidota</taxon>
        <taxon>Flavobacteriia</taxon>
        <taxon>Flavobacteriales</taxon>
        <taxon>Flavobacteriaceae</taxon>
        <taxon>Formosa</taxon>
    </lineage>
</organism>
<protein>
    <submittedName>
        <fullName evidence="2">DUF6850 family outer membrane beta-barrel protein</fullName>
    </submittedName>
</protein>
<evidence type="ECO:0000313" key="2">
    <source>
        <dbReference type="EMBL" id="MFB9052511.1"/>
    </source>
</evidence>
<keyword evidence="3" id="KW-1185">Reference proteome</keyword>
<dbReference type="InterPro" id="IPR049236">
    <property type="entry name" value="DUF6850"/>
</dbReference>
<gene>
    <name evidence="2" type="ORF">ACFFVB_05405</name>
</gene>
<proteinExistence type="predicted"/>
<dbReference type="Proteomes" id="UP001589605">
    <property type="component" value="Unassembled WGS sequence"/>
</dbReference>
<sequence length="512" mass="59464">MFFTFSLFLVVLHASSQTITNVNSLSVIERDFQFQIFENRYFDIPSLINQANLQKFSYGQANYLYSEGELRHPQDYKKQNGLYVETASLSAVQNTNWTLYGSLEYLNTRLEDVENNLTYGITEYNSPYYFFQETNGVWNHQDYNFEASAANKINSKLTLGGYLNYDTNFYFRKTDTRNELTALKILTKLSLSYQLNPEHILSVAISNEFFKTDSELGNKFPENNTATTANYYLNTGLGSYIKNIDNGFQTKRNIPELQFSWITRKSDWDLSVSSDTKYGLERWIDKNIVNLGENDELTKYSFLKESVKVFYNKYKDNSLLSLYLKAEYLKGNGKVWEDSGAYYYKNFTTTSYLVNAEANMLFYNKLLNKISLGLNYYNKSQLDLNYAYVFDYQYLDPKIEIGLNKRISNKTAVFATIETAYHMVLNVEHDPFAANNIYVDWIGNKVANYTGVDAFNFNTKLGFDLKLKNENKLECSLTTDYTKATQLPEDSVNYYSKNDDYLSLVAGLKLYF</sequence>
<dbReference type="Pfam" id="PF21012">
    <property type="entry name" value="DUF6850"/>
    <property type="match status" value="1"/>
</dbReference>
<accession>A0ABV5EZ89</accession>
<evidence type="ECO:0000313" key="3">
    <source>
        <dbReference type="Proteomes" id="UP001589605"/>
    </source>
</evidence>
<name>A0ABV5EZ89_9FLAO</name>
<comment type="caution">
    <text evidence="2">The sequence shown here is derived from an EMBL/GenBank/DDBJ whole genome shotgun (WGS) entry which is preliminary data.</text>
</comment>
<evidence type="ECO:0000259" key="1">
    <source>
        <dbReference type="Pfam" id="PF21012"/>
    </source>
</evidence>
<dbReference type="RefSeq" id="WP_382381695.1">
    <property type="nucleotide sequence ID" value="NZ_JBHMEZ010000003.1"/>
</dbReference>
<reference evidence="2 3" key="1">
    <citation type="submission" date="2024-09" db="EMBL/GenBank/DDBJ databases">
        <authorList>
            <person name="Sun Q."/>
            <person name="Mori K."/>
        </authorList>
    </citation>
    <scope>NUCLEOTIDE SEQUENCE [LARGE SCALE GENOMIC DNA]</scope>
    <source>
        <strain evidence="2 3">CECT 8286</strain>
    </source>
</reference>